<accession>A0A812LQE0</accession>
<sequence>MEVEPAAHASPNVMEGLEPSVEDRGQDTAPEAEAPRPLPDQVPHVLSGLDEQSTAAPSSANATPRPSRRPSTMQVDEASGGSWPFGPSRHVSESSRPTPYPFVEAPPPLPRPPASTYFMEAMDDEDRVKWWRNKTYNRWEPVVASKETFTLKESIAVFSGGERRFFITKKKVSPGEVIFRDLPEKFKKVFRKSRNKEIASLLNSGAIAILSVKESREFLKKFPEYVLTSRYVDRWKPTGDQAVLPESWNPEDYVMDGNNAAEPKSRWCVVGWRDPHIHEIERAAPTPLTSSLYLFCQLSATRRWKGYAKDAKTAFLQAEPTTHRQRLACRMPSDESFPGYESEQLILLLTEVYGLVSGPAWRRRSLLELLVKELKYRVNPFDRCVLTLDADVDNPDEQVDDLLEAGSAEHRAKMKWLETKLKFGKIVELMNAKEGTGYAGVVRDKAVTPDEEQQLRGALASLNWASREGRPDGSAAASIYAGSFPGPTVADAIAVNNAIGQLKERNVSLRTHAIDETSIRHLLIADSSFDPTGRVKPQHGYIQAITTPDLNAGRFPGFRGLRGSCGARLAILSCVALGLRGPGTVIASEAEGYADPLTVAITDAKSLFDGANTEQAQGDGSRSALEIAIIQQSLAQCQGRLRWVPHNHNLADALTKTETAHREPLLNIMQNNSLQIELEESILTREKQSDHRRKVKN</sequence>
<feature type="region of interest" description="Disordered" evidence="1">
    <location>
        <begin position="1"/>
        <end position="108"/>
    </location>
</feature>
<keyword evidence="3" id="KW-1185">Reference proteome</keyword>
<dbReference type="EMBL" id="CAJNIZ010006546">
    <property type="protein sequence ID" value="CAE7250807.1"/>
    <property type="molecule type" value="Genomic_DNA"/>
</dbReference>
<proteinExistence type="predicted"/>
<evidence type="ECO:0000313" key="2">
    <source>
        <dbReference type="EMBL" id="CAE7250807.1"/>
    </source>
</evidence>
<organism evidence="2 3">
    <name type="scientific">Symbiodinium pilosum</name>
    <name type="common">Dinoflagellate</name>
    <dbReference type="NCBI Taxonomy" id="2952"/>
    <lineage>
        <taxon>Eukaryota</taxon>
        <taxon>Sar</taxon>
        <taxon>Alveolata</taxon>
        <taxon>Dinophyceae</taxon>
        <taxon>Suessiales</taxon>
        <taxon>Symbiodiniaceae</taxon>
        <taxon>Symbiodinium</taxon>
    </lineage>
</organism>
<comment type="caution">
    <text evidence="2">The sequence shown here is derived from an EMBL/GenBank/DDBJ whole genome shotgun (WGS) entry which is preliminary data.</text>
</comment>
<name>A0A812LQE0_SYMPI</name>
<dbReference type="OrthoDB" id="446815at2759"/>
<protein>
    <submittedName>
        <fullName evidence="2">GIP protein</fullName>
    </submittedName>
</protein>
<reference evidence="2" key="1">
    <citation type="submission" date="2021-02" db="EMBL/GenBank/DDBJ databases">
        <authorList>
            <person name="Dougan E. K."/>
            <person name="Rhodes N."/>
            <person name="Thang M."/>
            <person name="Chan C."/>
        </authorList>
    </citation>
    <scope>NUCLEOTIDE SEQUENCE</scope>
</reference>
<feature type="compositionally biased region" description="Low complexity" evidence="1">
    <location>
        <begin position="53"/>
        <end position="72"/>
    </location>
</feature>
<evidence type="ECO:0000256" key="1">
    <source>
        <dbReference type="SAM" id="MobiDB-lite"/>
    </source>
</evidence>
<feature type="compositionally biased region" description="Pro residues" evidence="1">
    <location>
        <begin position="98"/>
        <end position="108"/>
    </location>
</feature>
<evidence type="ECO:0000313" key="3">
    <source>
        <dbReference type="Proteomes" id="UP000649617"/>
    </source>
</evidence>
<dbReference type="Proteomes" id="UP000649617">
    <property type="component" value="Unassembled WGS sequence"/>
</dbReference>
<dbReference type="AlphaFoldDB" id="A0A812LQE0"/>
<gene>
    <name evidence="2" type="primary">GIP</name>
    <name evidence="2" type="ORF">SPIL2461_LOCUS4820</name>
</gene>